<dbReference type="EMBL" id="QEMT01000130">
    <property type="protein sequence ID" value="PWH49901.1"/>
    <property type="molecule type" value="Genomic_DNA"/>
</dbReference>
<accession>A0A2U2UFX1</accession>
<reference evidence="1 2" key="1">
    <citation type="submission" date="2018-04" db="EMBL/GenBank/DDBJ databases">
        <title>Draft Genomic Sequencing Of Potential Extraintestinal Pathogenic Escherichia coli B8S56 Isolated from Retail Chicken Skin.</title>
        <authorList>
            <person name="Xu A."/>
            <person name="Tilman S."/>
            <person name="Wisser-Parker K."/>
            <person name="Scullen O.J."/>
            <person name="Sommers C."/>
        </authorList>
    </citation>
    <scope>NUCLEOTIDE SEQUENCE [LARGE SCALE GENOMIC DNA]</scope>
    <source>
        <strain evidence="1 2">B8S56</strain>
    </source>
</reference>
<sequence>MNKNIRILQFLVSILYSVQSHFSGAQTIQLNGNGIPESITRSITGVDGNAALNISVPYKTSYTQNILSVESSINIKGGTSNTSIGGAGVYGENFTLNNNGSVWGGDGYNGGIAVSGNKISINNYRNVYGGNGLGGSGSSGGAGLSGDDIIVDNY</sequence>
<evidence type="ECO:0000313" key="2">
    <source>
        <dbReference type="Proteomes" id="UP000245761"/>
    </source>
</evidence>
<feature type="non-terminal residue" evidence="1">
    <location>
        <position position="154"/>
    </location>
</feature>
<gene>
    <name evidence="1" type="ORF">DD762_28500</name>
</gene>
<name>A0A2U2UFX1_ECOLX</name>
<evidence type="ECO:0000313" key="1">
    <source>
        <dbReference type="EMBL" id="PWH49901.1"/>
    </source>
</evidence>
<comment type="caution">
    <text evidence="1">The sequence shown here is derived from an EMBL/GenBank/DDBJ whole genome shotgun (WGS) entry which is preliminary data.</text>
</comment>
<proteinExistence type="predicted"/>
<protein>
    <submittedName>
        <fullName evidence="1">Autotransporter outer membrane beta-barrel domain-containing protein</fullName>
    </submittedName>
</protein>
<organism evidence="1 2">
    <name type="scientific">Escherichia coli</name>
    <dbReference type="NCBI Taxonomy" id="562"/>
    <lineage>
        <taxon>Bacteria</taxon>
        <taxon>Pseudomonadati</taxon>
        <taxon>Pseudomonadota</taxon>
        <taxon>Gammaproteobacteria</taxon>
        <taxon>Enterobacterales</taxon>
        <taxon>Enterobacteriaceae</taxon>
        <taxon>Escherichia</taxon>
    </lineage>
</organism>
<dbReference type="AlphaFoldDB" id="A0A2U2UFX1"/>
<dbReference type="Proteomes" id="UP000245761">
    <property type="component" value="Unassembled WGS sequence"/>
</dbReference>